<dbReference type="InterPro" id="IPR042100">
    <property type="entry name" value="Bug_dom1"/>
</dbReference>
<evidence type="ECO:0000256" key="1">
    <source>
        <dbReference type="ARBA" id="ARBA00006987"/>
    </source>
</evidence>
<feature type="signal peptide" evidence="2">
    <location>
        <begin position="1"/>
        <end position="19"/>
    </location>
</feature>
<dbReference type="PANTHER" id="PTHR42928">
    <property type="entry name" value="TRICARBOXYLATE-BINDING PROTEIN"/>
    <property type="match status" value="1"/>
</dbReference>
<dbReference type="PANTHER" id="PTHR42928:SF1">
    <property type="entry name" value="BLR4371 PROTEIN"/>
    <property type="match status" value="1"/>
</dbReference>
<evidence type="ECO:0000313" key="4">
    <source>
        <dbReference type="Proteomes" id="UP001589854"/>
    </source>
</evidence>
<dbReference type="Pfam" id="PF03401">
    <property type="entry name" value="TctC"/>
    <property type="match status" value="1"/>
</dbReference>
<keyword evidence="2" id="KW-0732">Signal</keyword>
<gene>
    <name evidence="3" type="ORF">ACFFIX_03235</name>
</gene>
<feature type="chain" id="PRO_5045690814" evidence="2">
    <location>
        <begin position="20"/>
        <end position="332"/>
    </location>
</feature>
<dbReference type="PROSITE" id="PS51257">
    <property type="entry name" value="PROKAR_LIPOPROTEIN"/>
    <property type="match status" value="1"/>
</dbReference>
<dbReference type="Gene3D" id="3.40.190.150">
    <property type="entry name" value="Bordetella uptake gene, domain 1"/>
    <property type="match status" value="1"/>
</dbReference>
<dbReference type="Proteomes" id="UP001589854">
    <property type="component" value="Unassembled WGS sequence"/>
</dbReference>
<reference evidence="3 4" key="1">
    <citation type="submission" date="2024-09" db="EMBL/GenBank/DDBJ databases">
        <authorList>
            <person name="Sun Q."/>
            <person name="Mori K."/>
        </authorList>
    </citation>
    <scope>NUCLEOTIDE SEQUENCE [LARGE SCALE GENOMIC DNA]</scope>
    <source>
        <strain evidence="3 4">CCM 7228</strain>
    </source>
</reference>
<dbReference type="PIRSF" id="PIRSF017082">
    <property type="entry name" value="YflP"/>
    <property type="match status" value="1"/>
</dbReference>
<comment type="caution">
    <text evidence="3">The sequence shown here is derived from an EMBL/GenBank/DDBJ whole genome shotgun (WGS) entry which is preliminary data.</text>
</comment>
<dbReference type="SUPFAM" id="SSF53850">
    <property type="entry name" value="Periplasmic binding protein-like II"/>
    <property type="match status" value="1"/>
</dbReference>
<dbReference type="Gene3D" id="3.40.190.10">
    <property type="entry name" value="Periplasmic binding protein-like II"/>
    <property type="match status" value="1"/>
</dbReference>
<name>A0ABV6GAP8_9BACI</name>
<dbReference type="InterPro" id="IPR005064">
    <property type="entry name" value="BUG"/>
</dbReference>
<proteinExistence type="inferred from homology"/>
<accession>A0ABV6GAP8</accession>
<dbReference type="RefSeq" id="WP_378930483.1">
    <property type="nucleotide sequence ID" value="NZ_JBHLVO010000002.1"/>
</dbReference>
<dbReference type="CDD" id="cd07012">
    <property type="entry name" value="PBP2_Bug_TTT"/>
    <property type="match status" value="1"/>
</dbReference>
<sequence length="332" mass="36731">MKKYLFFFVAILLSMSLVACNDKEASTTDKASDTKSDQYPQEQLDWTIAFGPGGGNDIMARTLISILEKYELYPESIIPENREGGSGAVGWGYLNNQAGNAHHISTTSGSFITTPLLSDTGFNYDNFTHIALMATDDMFFLVPGDSEYETLEDFIEAAKTKKLKVGGIGAANVDRMITTTFAKEADIELEYVSFNAQGENVSAILSKSLDAIVSNPGDIAGQIKAGQLKALAFSGKTPLPEYPDVPTFIEAGYEVSIPMPRGVILPADVSDESREWWIETMKKVAETPEWKAYIEENKLTEYILYGDEFSDYLQETTTTFEEIMIDLDILKQ</sequence>
<evidence type="ECO:0000313" key="3">
    <source>
        <dbReference type="EMBL" id="MFC0270471.1"/>
    </source>
</evidence>
<organism evidence="3 4">
    <name type="scientific">Metabacillus herbersteinensis</name>
    <dbReference type="NCBI Taxonomy" id="283816"/>
    <lineage>
        <taxon>Bacteria</taxon>
        <taxon>Bacillati</taxon>
        <taxon>Bacillota</taxon>
        <taxon>Bacilli</taxon>
        <taxon>Bacillales</taxon>
        <taxon>Bacillaceae</taxon>
        <taxon>Metabacillus</taxon>
    </lineage>
</organism>
<keyword evidence="4" id="KW-1185">Reference proteome</keyword>
<evidence type="ECO:0000256" key="2">
    <source>
        <dbReference type="SAM" id="SignalP"/>
    </source>
</evidence>
<protein>
    <submittedName>
        <fullName evidence="3">Tripartite tricarboxylate transporter substrate binding protein</fullName>
    </submittedName>
</protein>
<dbReference type="EMBL" id="JBHLVO010000002">
    <property type="protein sequence ID" value="MFC0270471.1"/>
    <property type="molecule type" value="Genomic_DNA"/>
</dbReference>
<comment type="similarity">
    <text evidence="1">Belongs to the UPF0065 (bug) family.</text>
</comment>